<accession>A0A6V7WI62</accession>
<evidence type="ECO:0000313" key="1">
    <source>
        <dbReference type="EMBL" id="CAD2186696.1"/>
    </source>
</evidence>
<dbReference type="AlphaFoldDB" id="A0A6V7WI62"/>
<comment type="caution">
    <text evidence="1">The sequence shown here is derived from an EMBL/GenBank/DDBJ whole genome shotgun (WGS) entry which is preliminary data.</text>
</comment>
<gene>
    <name evidence="1" type="ORF">MENT_LOCUS39215</name>
</gene>
<dbReference type="OrthoDB" id="5859941at2759"/>
<dbReference type="Proteomes" id="UP000580250">
    <property type="component" value="Unassembled WGS sequence"/>
</dbReference>
<protein>
    <submittedName>
        <fullName evidence="1">Uncharacterized protein</fullName>
    </submittedName>
</protein>
<proteinExistence type="predicted"/>
<evidence type="ECO:0000313" key="2">
    <source>
        <dbReference type="Proteomes" id="UP000580250"/>
    </source>
</evidence>
<reference evidence="1 2" key="1">
    <citation type="submission" date="2020-08" db="EMBL/GenBank/DDBJ databases">
        <authorList>
            <person name="Koutsovoulos G."/>
            <person name="Danchin GJ E."/>
        </authorList>
    </citation>
    <scope>NUCLEOTIDE SEQUENCE [LARGE SCALE GENOMIC DNA]</scope>
</reference>
<sequence>MVKQTTSTPTTSRNSVFRNFEQRFKKIENLLLQIIPENNSDNEQPLARLEKRLDKLEKLVHSVVASLKQQNVGQNSNLTTDFTPQTTNTISPWGCPPDLIIRHVNAAMLDREIIEEKSKRAVLEKVPENIDEKEVIKSIVEKCGLENELIEEDIHRHPRQKRILIYLKKLKKICFEKWIYHPQNWQVPHHVFGTRALVTFTKLI</sequence>
<name>A0A6V7WI62_MELEN</name>
<dbReference type="EMBL" id="CAJEWN010000600">
    <property type="protein sequence ID" value="CAD2186696.1"/>
    <property type="molecule type" value="Genomic_DNA"/>
</dbReference>
<organism evidence="1 2">
    <name type="scientific">Meloidogyne enterolobii</name>
    <name type="common">Root-knot nematode worm</name>
    <name type="synonym">Meloidogyne mayaguensis</name>
    <dbReference type="NCBI Taxonomy" id="390850"/>
    <lineage>
        <taxon>Eukaryota</taxon>
        <taxon>Metazoa</taxon>
        <taxon>Ecdysozoa</taxon>
        <taxon>Nematoda</taxon>
        <taxon>Chromadorea</taxon>
        <taxon>Rhabditida</taxon>
        <taxon>Tylenchina</taxon>
        <taxon>Tylenchomorpha</taxon>
        <taxon>Tylenchoidea</taxon>
        <taxon>Meloidogynidae</taxon>
        <taxon>Meloidogyninae</taxon>
        <taxon>Meloidogyne</taxon>
    </lineage>
</organism>